<dbReference type="NCBIfam" id="NF012209">
    <property type="entry name" value="LEPR-8K"/>
    <property type="match status" value="1"/>
</dbReference>
<comment type="caution">
    <text evidence="1">The sequence shown here is derived from an EMBL/GenBank/DDBJ whole genome shotgun (WGS) entry which is preliminary data.</text>
</comment>
<sequence>MADDRLKRVDALEPRLLLSAAVGGDGRGGHAEADRVVVRVRPVQPGGVDGGIGVVLQARRDAQAASTLREVHPGQAVVVEQPGVRGRRCRLGSGEPGGRGCGCRDRLVNACVCAHRISPWVRRRRR</sequence>
<gene>
    <name evidence="1" type="ORF">ACFFN1_16825</name>
</gene>
<evidence type="ECO:0000313" key="2">
    <source>
        <dbReference type="Proteomes" id="UP001589707"/>
    </source>
</evidence>
<protein>
    <submittedName>
        <fullName evidence="1">LEPR-XLL domain-containing protein</fullName>
    </submittedName>
</protein>
<name>A0ABV5X6H6_9MICO</name>
<organism evidence="1 2">
    <name type="scientific">Brevibacterium otitidis</name>
    <dbReference type="NCBI Taxonomy" id="53364"/>
    <lineage>
        <taxon>Bacteria</taxon>
        <taxon>Bacillati</taxon>
        <taxon>Actinomycetota</taxon>
        <taxon>Actinomycetes</taxon>
        <taxon>Micrococcales</taxon>
        <taxon>Brevibacteriaceae</taxon>
        <taxon>Brevibacterium</taxon>
    </lineage>
</organism>
<evidence type="ECO:0000313" key="1">
    <source>
        <dbReference type="EMBL" id="MFB9778043.1"/>
    </source>
</evidence>
<accession>A0ABV5X6H6</accession>
<dbReference type="InterPro" id="IPR053786">
    <property type="entry name" value="LEPRxLL_CS"/>
</dbReference>
<proteinExistence type="predicted"/>
<dbReference type="RefSeq" id="WP_376842066.1">
    <property type="nucleotide sequence ID" value="NZ_JBHMAU010000133.1"/>
</dbReference>
<reference evidence="1 2" key="1">
    <citation type="submission" date="2024-09" db="EMBL/GenBank/DDBJ databases">
        <authorList>
            <person name="Sun Q."/>
            <person name="Mori K."/>
        </authorList>
    </citation>
    <scope>NUCLEOTIDE SEQUENCE [LARGE SCALE GENOMIC DNA]</scope>
    <source>
        <strain evidence="1 2">JCM 11683</strain>
    </source>
</reference>
<keyword evidence="2" id="KW-1185">Reference proteome</keyword>
<dbReference type="Proteomes" id="UP001589707">
    <property type="component" value="Unassembled WGS sequence"/>
</dbReference>
<dbReference type="EMBL" id="JBHMAU010000133">
    <property type="protein sequence ID" value="MFB9778043.1"/>
    <property type="molecule type" value="Genomic_DNA"/>
</dbReference>